<dbReference type="EMBL" id="CP119312">
    <property type="protein sequence ID" value="WEK04137.1"/>
    <property type="molecule type" value="Genomic_DNA"/>
</dbReference>
<gene>
    <name evidence="1" type="ORF">P0Y65_18440</name>
</gene>
<accession>A0AAJ5VTN4</accession>
<name>A0AAJ5VTN4_9HYPH</name>
<reference evidence="1" key="1">
    <citation type="submission" date="2023-03" db="EMBL/GenBank/DDBJ databases">
        <title>Andean soil-derived lignocellulolytic bacterial consortium as a source of novel taxa and putative plastic-active enzymes.</title>
        <authorList>
            <person name="Diaz-Garcia L."/>
            <person name="Chuvochina M."/>
            <person name="Feuerriegel G."/>
            <person name="Bunk B."/>
            <person name="Sproer C."/>
            <person name="Streit W.R."/>
            <person name="Rodriguez L.M."/>
            <person name="Overmann J."/>
            <person name="Jimenez D.J."/>
        </authorList>
    </citation>
    <scope>NUCLEOTIDE SEQUENCE</scope>
    <source>
        <strain evidence="1">MAG 4196</strain>
    </source>
</reference>
<evidence type="ECO:0000313" key="2">
    <source>
        <dbReference type="Proteomes" id="UP001217476"/>
    </source>
</evidence>
<protein>
    <submittedName>
        <fullName evidence="1">Uncharacterized protein</fullName>
    </submittedName>
</protein>
<organism evidence="1 2">
    <name type="scientific">Candidatus Devosia phytovorans</name>
    <dbReference type="NCBI Taxonomy" id="3121372"/>
    <lineage>
        <taxon>Bacteria</taxon>
        <taxon>Pseudomonadati</taxon>
        <taxon>Pseudomonadota</taxon>
        <taxon>Alphaproteobacteria</taxon>
        <taxon>Hyphomicrobiales</taxon>
        <taxon>Devosiaceae</taxon>
        <taxon>Devosia</taxon>
    </lineage>
</organism>
<dbReference type="AlphaFoldDB" id="A0AAJ5VTN4"/>
<proteinExistence type="predicted"/>
<dbReference type="Proteomes" id="UP001217476">
    <property type="component" value="Chromosome"/>
</dbReference>
<evidence type="ECO:0000313" key="1">
    <source>
        <dbReference type="EMBL" id="WEK04137.1"/>
    </source>
</evidence>
<sequence>MRGIINFIQGVSFEVREFGWTDTLANLLAGIRSATRDHAGLYLHPDGWTTGSVIYLRVPFTRLSAMLEWSDISLGWGLARSQDGLDIYAARAKASLCSEQGELFRSARGSV</sequence>